<dbReference type="RefSeq" id="XP_070882719.1">
    <property type="nucleotide sequence ID" value="XM_071033661.1"/>
</dbReference>
<feature type="domain" description="DUF7730" evidence="2">
    <location>
        <begin position="57"/>
        <end position="281"/>
    </location>
</feature>
<protein>
    <recommendedName>
        <fullName evidence="2">DUF7730 domain-containing protein</fullName>
    </recommendedName>
</protein>
<dbReference type="InterPro" id="IPR056632">
    <property type="entry name" value="DUF7730"/>
</dbReference>
<dbReference type="PANTHER" id="PTHR38790">
    <property type="entry name" value="2EXR DOMAIN-CONTAINING PROTEIN-RELATED"/>
    <property type="match status" value="1"/>
</dbReference>
<evidence type="ECO:0000256" key="1">
    <source>
        <dbReference type="SAM" id="MobiDB-lite"/>
    </source>
</evidence>
<evidence type="ECO:0000313" key="4">
    <source>
        <dbReference type="Proteomes" id="UP001610432"/>
    </source>
</evidence>
<dbReference type="Pfam" id="PF24864">
    <property type="entry name" value="DUF7730"/>
    <property type="match status" value="1"/>
</dbReference>
<name>A0ABR4LGQ7_9EURO</name>
<feature type="region of interest" description="Disordered" evidence="1">
    <location>
        <begin position="1"/>
        <end position="47"/>
    </location>
</feature>
<reference evidence="3 4" key="1">
    <citation type="submission" date="2024-07" db="EMBL/GenBank/DDBJ databases">
        <title>Section-level genome sequencing and comparative genomics of Aspergillus sections Usti and Cavernicolus.</title>
        <authorList>
            <consortium name="Lawrence Berkeley National Laboratory"/>
            <person name="Nybo J.L."/>
            <person name="Vesth T.C."/>
            <person name="Theobald S."/>
            <person name="Frisvad J.C."/>
            <person name="Larsen T.O."/>
            <person name="Kjaerboelling I."/>
            <person name="Rothschild-Mancinelli K."/>
            <person name="Lyhne E.K."/>
            <person name="Kogle M.E."/>
            <person name="Barry K."/>
            <person name="Clum A."/>
            <person name="Na H."/>
            <person name="Ledsgaard L."/>
            <person name="Lin J."/>
            <person name="Lipzen A."/>
            <person name="Kuo A."/>
            <person name="Riley R."/>
            <person name="Mondo S."/>
            <person name="Labutti K."/>
            <person name="Haridas S."/>
            <person name="Pangalinan J."/>
            <person name="Salamov A.A."/>
            <person name="Simmons B.A."/>
            <person name="Magnuson J.K."/>
            <person name="Chen J."/>
            <person name="Drula E."/>
            <person name="Henrissat B."/>
            <person name="Wiebenga A."/>
            <person name="Lubbers R.J."/>
            <person name="Gomes A.C."/>
            <person name="Macurrencykelacurrency M.R."/>
            <person name="Stajich J."/>
            <person name="Grigoriev I.V."/>
            <person name="Mortensen U.H."/>
            <person name="De Vries R.P."/>
            <person name="Baker S.E."/>
            <person name="Andersen M.R."/>
        </authorList>
    </citation>
    <scope>NUCLEOTIDE SEQUENCE [LARGE SCALE GENOMIC DNA]</scope>
    <source>
        <strain evidence="3 4">CBS 449.75</strain>
    </source>
</reference>
<sequence>MPESSLPRRLVSELNPPSPPVPALPHRKRALTPPLPPQAASSSWLRFRKPKPQETYDQSQSSFLMKLPFEIRQIIYRELLAPPGSRLHISTRYKKRTNYLTSVCCYEHRDDLLPWNHRCWVRKRNAEGKNKKYPVFFQHTKRGRVRVYLSILRCCRTVYAESITLLYTATTFSVRSDSAICDLARVIRPHRLQMIRSLQFDTCAIITAFTSTVYAYLVPSWPFNAPATWKEAWDVIGSMTGLQTLHVSLTANMAWERRVTIPWIVEPMKRIHFVRDYQVVVYCPEEPDEMAKLVRGTGEGGRDSELPFILTIIAERIRET</sequence>
<accession>A0ABR4LGQ7</accession>
<comment type="caution">
    <text evidence="3">The sequence shown here is derived from an EMBL/GenBank/DDBJ whole genome shotgun (WGS) entry which is preliminary data.</text>
</comment>
<keyword evidence="4" id="KW-1185">Reference proteome</keyword>
<evidence type="ECO:0000259" key="2">
    <source>
        <dbReference type="Pfam" id="PF24864"/>
    </source>
</evidence>
<gene>
    <name evidence="3" type="ORF">BJX67DRAFT_384434</name>
</gene>
<organism evidence="3 4">
    <name type="scientific">Aspergillus lucknowensis</name>
    <dbReference type="NCBI Taxonomy" id="176173"/>
    <lineage>
        <taxon>Eukaryota</taxon>
        <taxon>Fungi</taxon>
        <taxon>Dikarya</taxon>
        <taxon>Ascomycota</taxon>
        <taxon>Pezizomycotina</taxon>
        <taxon>Eurotiomycetes</taxon>
        <taxon>Eurotiomycetidae</taxon>
        <taxon>Eurotiales</taxon>
        <taxon>Aspergillaceae</taxon>
        <taxon>Aspergillus</taxon>
        <taxon>Aspergillus subgen. Nidulantes</taxon>
    </lineage>
</organism>
<dbReference type="Proteomes" id="UP001610432">
    <property type="component" value="Unassembled WGS sequence"/>
</dbReference>
<evidence type="ECO:0000313" key="3">
    <source>
        <dbReference type="EMBL" id="KAL2863740.1"/>
    </source>
</evidence>
<dbReference type="EMBL" id="JBFXLQ010000048">
    <property type="protein sequence ID" value="KAL2863740.1"/>
    <property type="molecule type" value="Genomic_DNA"/>
</dbReference>
<dbReference type="GeneID" id="98148733"/>
<proteinExistence type="predicted"/>
<dbReference type="PANTHER" id="PTHR38790:SF9">
    <property type="entry name" value="F-BOX DOMAIN-CONTAINING PROTEIN"/>
    <property type="match status" value="1"/>
</dbReference>